<dbReference type="PANTHER" id="PTHR43469">
    <property type="entry name" value="DISULFIDE FORMATION PROTEIN-RELATED"/>
    <property type="match status" value="1"/>
</dbReference>
<keyword evidence="11" id="KW-0676">Redox-active center</keyword>
<sequence>MFDFIGKNGLLFAFIVSLVATLGSLFYSEIAGYEPCKLCWLQRIFMYPQTILLGIALWRKDRNIGLYGLVLSIIGGLIAGYHYVMQLGLVPSLPCSAVGYSVSCTQRFVLQFGYITMPMMAFTAFTLIIVSLFFYNLHNKNI</sequence>
<keyword evidence="4 12" id="KW-0812">Transmembrane</keyword>
<evidence type="ECO:0000313" key="14">
    <source>
        <dbReference type="Proteomes" id="UP000178991"/>
    </source>
</evidence>
<dbReference type="InterPro" id="IPR012187">
    <property type="entry name" value="Disulphide_bond_form_BdbC"/>
</dbReference>
<proteinExistence type="inferred from homology"/>
<feature type="transmembrane region" description="Helical" evidence="12">
    <location>
        <begin position="40"/>
        <end position="58"/>
    </location>
</feature>
<dbReference type="GO" id="GO:0016020">
    <property type="term" value="C:membrane"/>
    <property type="evidence" value="ECO:0007669"/>
    <property type="project" value="UniProtKB-SubCell"/>
</dbReference>
<evidence type="ECO:0000313" key="13">
    <source>
        <dbReference type="EMBL" id="OGZ62886.1"/>
    </source>
</evidence>
<protein>
    <recommendedName>
        <fullName evidence="15">Disulfide bond formation protein DsbB</fullName>
    </recommendedName>
</protein>
<keyword evidence="8 12" id="KW-0472">Membrane</keyword>
<dbReference type="InterPro" id="IPR003752">
    <property type="entry name" value="DiS_bond_form_DsbB/BdbC"/>
</dbReference>
<keyword evidence="9" id="KW-1015">Disulfide bond</keyword>
<keyword evidence="5" id="KW-0249">Electron transport</keyword>
<comment type="similarity">
    <text evidence="2">Belongs to the DsbB family. BdbC subfamily.</text>
</comment>
<evidence type="ECO:0000256" key="6">
    <source>
        <dbReference type="ARBA" id="ARBA00022989"/>
    </source>
</evidence>
<dbReference type="Pfam" id="PF02600">
    <property type="entry name" value="DsbB"/>
    <property type="match status" value="1"/>
</dbReference>
<keyword evidence="7" id="KW-0560">Oxidoreductase</keyword>
<dbReference type="SUPFAM" id="SSF158442">
    <property type="entry name" value="DsbB-like"/>
    <property type="match status" value="1"/>
</dbReference>
<evidence type="ECO:0000256" key="4">
    <source>
        <dbReference type="ARBA" id="ARBA00022692"/>
    </source>
</evidence>
<evidence type="ECO:0000256" key="9">
    <source>
        <dbReference type="ARBA" id="ARBA00023157"/>
    </source>
</evidence>
<dbReference type="PIRSF" id="PIRSF036659">
    <property type="entry name" value="BdbC"/>
    <property type="match status" value="1"/>
</dbReference>
<feature type="transmembrane region" description="Helical" evidence="12">
    <location>
        <begin position="65"/>
        <end position="84"/>
    </location>
</feature>
<feature type="transmembrane region" description="Helical" evidence="12">
    <location>
        <begin position="115"/>
        <end position="137"/>
    </location>
</feature>
<dbReference type="Gene3D" id="1.20.1550.10">
    <property type="entry name" value="DsbB-like"/>
    <property type="match status" value="1"/>
</dbReference>
<accession>A0A1G2HK73</accession>
<keyword evidence="3" id="KW-0813">Transport</keyword>
<evidence type="ECO:0000256" key="1">
    <source>
        <dbReference type="ARBA" id="ARBA00004141"/>
    </source>
</evidence>
<dbReference type="AlphaFoldDB" id="A0A1G2HK73"/>
<evidence type="ECO:0000256" key="10">
    <source>
        <dbReference type="ARBA" id="ARBA00023186"/>
    </source>
</evidence>
<evidence type="ECO:0000256" key="2">
    <source>
        <dbReference type="ARBA" id="ARBA00007602"/>
    </source>
</evidence>
<reference evidence="13 14" key="1">
    <citation type="journal article" date="2016" name="Nat. Commun.">
        <title>Thousands of microbial genomes shed light on interconnected biogeochemical processes in an aquifer system.</title>
        <authorList>
            <person name="Anantharaman K."/>
            <person name="Brown C.T."/>
            <person name="Hug L.A."/>
            <person name="Sharon I."/>
            <person name="Castelle C.J."/>
            <person name="Probst A.J."/>
            <person name="Thomas B.C."/>
            <person name="Singh A."/>
            <person name="Wilkins M.J."/>
            <person name="Karaoz U."/>
            <person name="Brodie E.L."/>
            <person name="Williams K.H."/>
            <person name="Hubbard S.S."/>
            <person name="Banfield J.F."/>
        </authorList>
    </citation>
    <scope>NUCLEOTIDE SEQUENCE [LARGE SCALE GENOMIC DNA]</scope>
</reference>
<dbReference type="NCBIfam" id="NF002849">
    <property type="entry name" value="PRK03113.1"/>
    <property type="match status" value="1"/>
</dbReference>
<evidence type="ECO:0000256" key="11">
    <source>
        <dbReference type="ARBA" id="ARBA00023284"/>
    </source>
</evidence>
<evidence type="ECO:0000256" key="3">
    <source>
        <dbReference type="ARBA" id="ARBA00022448"/>
    </source>
</evidence>
<comment type="subcellular location">
    <subcellularLocation>
        <location evidence="1">Membrane</location>
        <topology evidence="1">Multi-pass membrane protein</topology>
    </subcellularLocation>
</comment>
<evidence type="ECO:0000256" key="5">
    <source>
        <dbReference type="ARBA" id="ARBA00022982"/>
    </source>
</evidence>
<evidence type="ECO:0000256" key="7">
    <source>
        <dbReference type="ARBA" id="ARBA00023002"/>
    </source>
</evidence>
<dbReference type="GO" id="GO:0006457">
    <property type="term" value="P:protein folding"/>
    <property type="evidence" value="ECO:0007669"/>
    <property type="project" value="InterPro"/>
</dbReference>
<keyword evidence="6 12" id="KW-1133">Transmembrane helix</keyword>
<dbReference type="GO" id="GO:0015035">
    <property type="term" value="F:protein-disulfide reductase activity"/>
    <property type="evidence" value="ECO:0007669"/>
    <property type="project" value="InterPro"/>
</dbReference>
<evidence type="ECO:0000256" key="12">
    <source>
        <dbReference type="SAM" id="Phobius"/>
    </source>
</evidence>
<organism evidence="13 14">
    <name type="scientific">Candidatus Staskawiczbacteria bacterium RIFCSPHIGHO2_01_FULL_34_27</name>
    <dbReference type="NCBI Taxonomy" id="1802199"/>
    <lineage>
        <taxon>Bacteria</taxon>
        <taxon>Candidatus Staskawicziibacteriota</taxon>
    </lineage>
</organism>
<name>A0A1G2HK73_9BACT</name>
<feature type="transmembrane region" description="Helical" evidence="12">
    <location>
        <begin position="9"/>
        <end position="28"/>
    </location>
</feature>
<dbReference type="PANTHER" id="PTHR43469:SF1">
    <property type="entry name" value="SPBETA PROPHAGE-DERIVED DISULFIDE BOND FORMATION PROTEIN B"/>
    <property type="match status" value="1"/>
</dbReference>
<keyword evidence="10" id="KW-0143">Chaperone</keyword>
<gene>
    <name evidence="13" type="ORF">A2639_00055</name>
</gene>
<comment type="caution">
    <text evidence="13">The sequence shown here is derived from an EMBL/GenBank/DDBJ whole genome shotgun (WGS) entry which is preliminary data.</text>
</comment>
<evidence type="ECO:0000256" key="8">
    <source>
        <dbReference type="ARBA" id="ARBA00023136"/>
    </source>
</evidence>
<dbReference type="EMBL" id="MHOL01000011">
    <property type="protein sequence ID" value="OGZ62886.1"/>
    <property type="molecule type" value="Genomic_DNA"/>
</dbReference>
<evidence type="ECO:0008006" key="15">
    <source>
        <dbReference type="Google" id="ProtNLM"/>
    </source>
</evidence>
<dbReference type="Proteomes" id="UP000178991">
    <property type="component" value="Unassembled WGS sequence"/>
</dbReference>
<dbReference type="InterPro" id="IPR023380">
    <property type="entry name" value="DsbB-like_sf"/>
</dbReference>